<feature type="signal peptide" evidence="10">
    <location>
        <begin position="1"/>
        <end position="29"/>
    </location>
</feature>
<reference evidence="12" key="1">
    <citation type="submission" date="2022-07" db="EMBL/GenBank/DDBJ databases">
        <authorList>
            <person name="Macas J."/>
            <person name="Novak P."/>
            <person name="Neumann P."/>
        </authorList>
    </citation>
    <scope>NUCLEOTIDE SEQUENCE</scope>
</reference>
<dbReference type="PANTHER" id="PTHR31683:SF69">
    <property type="entry name" value="PECTATE LYASE 7-RELATED"/>
    <property type="match status" value="1"/>
</dbReference>
<dbReference type="InterPro" id="IPR002022">
    <property type="entry name" value="Pec_lyase"/>
</dbReference>
<evidence type="ECO:0000259" key="11">
    <source>
        <dbReference type="SMART" id="SM00656"/>
    </source>
</evidence>
<dbReference type="SUPFAM" id="SSF51126">
    <property type="entry name" value="Pectin lyase-like"/>
    <property type="match status" value="1"/>
</dbReference>
<keyword evidence="6 10" id="KW-0732">Signal</keyword>
<dbReference type="SMART" id="SM00656">
    <property type="entry name" value="Amb_all"/>
    <property type="match status" value="1"/>
</dbReference>
<comment type="cofactor">
    <cofactor evidence="10">
        <name>Ca(2+)</name>
        <dbReference type="ChEBI" id="CHEBI:29108"/>
    </cofactor>
    <text evidence="10">Binds 1 Ca(2+) ion. Required for its activity.</text>
</comment>
<dbReference type="Pfam" id="PF00544">
    <property type="entry name" value="Pectate_lyase_4"/>
    <property type="match status" value="1"/>
</dbReference>
<feature type="domain" description="Pectate lyase" evidence="11">
    <location>
        <begin position="180"/>
        <end position="377"/>
    </location>
</feature>
<evidence type="ECO:0000256" key="7">
    <source>
        <dbReference type="ARBA" id="ARBA00022837"/>
    </source>
</evidence>
<dbReference type="EC" id="4.2.2.2" evidence="4 10"/>
<protein>
    <recommendedName>
        <fullName evidence="4 10">Pectate lyase</fullName>
        <ecNumber evidence="4 10">4.2.2.2</ecNumber>
    </recommendedName>
</protein>
<dbReference type="Pfam" id="PF04431">
    <property type="entry name" value="Pec_lyase_N"/>
    <property type="match status" value="1"/>
</dbReference>
<keyword evidence="9 10" id="KW-0456">Lyase</keyword>
<dbReference type="InterPro" id="IPR018082">
    <property type="entry name" value="AmbAllergen"/>
</dbReference>
<sequence>MERSNNYNYYNKIVWSLFVVLAFAAPTLAENETVDVPVDHDGVWRLREAEARVNALKAYHPNPENVTKEFAAKVKITMNETFGGLGMNETRRELRRAEGGGCTATNPIDKCWRCNANWAENRQRLADCAMGFGKGTTGGKGGAYYVVTDSSDDNVLEPKNGTLRHAVIQKEPLWIVFSQSMTIRLSRELLMQGDKTIDGRGSTVQIAGGAGIKIQFVKNVIIHSIKVGDIKVTSGGWIRDSIDHKGVRAGDEGDGISIFGSNHIWIDHVSMHNCADGIIDAVAGSTAITISNCHFTDHDKVLLFGANNQDPIDKVMQITVAFNHFGKRLHQRMPRCRWGLFHIVNNDYTHWEMYAVGGSAGATIISQGNRYIAPPGNNFFKEVTHRDCPDDSWKSWTWVSSGDVFQNGAFFKPSGDPNGAEKYGHKDMVDARAGSAVPEITMYAGHLSCTPKVPC</sequence>
<dbReference type="PRINTS" id="PR00807">
    <property type="entry name" value="AMBALLERGEN"/>
</dbReference>
<feature type="chain" id="PRO_5040531218" description="Pectate lyase" evidence="10">
    <location>
        <begin position="30"/>
        <end position="455"/>
    </location>
</feature>
<evidence type="ECO:0000256" key="5">
    <source>
        <dbReference type="ARBA" id="ARBA00022723"/>
    </source>
</evidence>
<keyword evidence="5 10" id="KW-0479">Metal-binding</keyword>
<dbReference type="GO" id="GO:0046872">
    <property type="term" value="F:metal ion binding"/>
    <property type="evidence" value="ECO:0007669"/>
    <property type="project" value="UniProtKB-KW"/>
</dbReference>
<evidence type="ECO:0000256" key="6">
    <source>
        <dbReference type="ARBA" id="ARBA00022729"/>
    </source>
</evidence>
<gene>
    <name evidence="12" type="ORF">CEURO_LOCUS11349</name>
</gene>
<keyword evidence="8" id="KW-0325">Glycoprotein</keyword>
<dbReference type="InterPro" id="IPR012334">
    <property type="entry name" value="Pectin_lyas_fold"/>
</dbReference>
<dbReference type="OrthoDB" id="1637350at2759"/>
<dbReference type="InterPro" id="IPR011050">
    <property type="entry name" value="Pectin_lyase_fold/virulence"/>
</dbReference>
<dbReference type="Proteomes" id="UP001152484">
    <property type="component" value="Unassembled WGS sequence"/>
</dbReference>
<keyword evidence="7 10" id="KW-0106">Calcium</keyword>
<comment type="catalytic activity">
    <reaction evidence="1 10">
        <text>Eliminative cleavage of (1-&gt;4)-alpha-D-galacturonan to give oligosaccharides with 4-deoxy-alpha-D-galact-4-enuronosyl groups at their non-reducing ends.</text>
        <dbReference type="EC" id="4.2.2.2"/>
    </reaction>
</comment>
<dbReference type="InterPro" id="IPR045032">
    <property type="entry name" value="PEL"/>
</dbReference>
<evidence type="ECO:0000256" key="10">
    <source>
        <dbReference type="RuleBase" id="RU361123"/>
    </source>
</evidence>
<organism evidence="12 13">
    <name type="scientific">Cuscuta europaea</name>
    <name type="common">European dodder</name>
    <dbReference type="NCBI Taxonomy" id="41803"/>
    <lineage>
        <taxon>Eukaryota</taxon>
        <taxon>Viridiplantae</taxon>
        <taxon>Streptophyta</taxon>
        <taxon>Embryophyta</taxon>
        <taxon>Tracheophyta</taxon>
        <taxon>Spermatophyta</taxon>
        <taxon>Magnoliopsida</taxon>
        <taxon>eudicotyledons</taxon>
        <taxon>Gunneridae</taxon>
        <taxon>Pentapetalae</taxon>
        <taxon>asterids</taxon>
        <taxon>lamiids</taxon>
        <taxon>Solanales</taxon>
        <taxon>Convolvulaceae</taxon>
        <taxon>Cuscuteae</taxon>
        <taxon>Cuscuta</taxon>
        <taxon>Cuscuta subgen. Cuscuta</taxon>
    </lineage>
</organism>
<evidence type="ECO:0000256" key="3">
    <source>
        <dbReference type="ARBA" id="ARBA00010980"/>
    </source>
</evidence>
<evidence type="ECO:0000256" key="9">
    <source>
        <dbReference type="ARBA" id="ARBA00023239"/>
    </source>
</evidence>
<proteinExistence type="inferred from homology"/>
<dbReference type="InterPro" id="IPR007524">
    <property type="entry name" value="Pec_lyase_N"/>
</dbReference>
<comment type="caution">
    <text evidence="12">The sequence shown here is derived from an EMBL/GenBank/DDBJ whole genome shotgun (WGS) entry which is preliminary data.</text>
</comment>
<evidence type="ECO:0000256" key="8">
    <source>
        <dbReference type="ARBA" id="ARBA00023180"/>
    </source>
</evidence>
<evidence type="ECO:0000256" key="4">
    <source>
        <dbReference type="ARBA" id="ARBA00012272"/>
    </source>
</evidence>
<dbReference type="GO" id="GO:0030570">
    <property type="term" value="F:pectate lyase activity"/>
    <property type="evidence" value="ECO:0007669"/>
    <property type="project" value="UniProtKB-EC"/>
</dbReference>
<dbReference type="EMBL" id="CAMAPE010000025">
    <property type="protein sequence ID" value="CAH9090807.1"/>
    <property type="molecule type" value="Genomic_DNA"/>
</dbReference>
<evidence type="ECO:0000313" key="13">
    <source>
        <dbReference type="Proteomes" id="UP001152484"/>
    </source>
</evidence>
<dbReference type="PANTHER" id="PTHR31683">
    <property type="entry name" value="PECTATE LYASE 18-RELATED"/>
    <property type="match status" value="1"/>
</dbReference>
<accession>A0A9P0Z9A2</accession>
<evidence type="ECO:0000313" key="12">
    <source>
        <dbReference type="EMBL" id="CAH9090807.1"/>
    </source>
</evidence>
<name>A0A9P0Z9A2_CUSEU</name>
<evidence type="ECO:0000256" key="1">
    <source>
        <dbReference type="ARBA" id="ARBA00000695"/>
    </source>
</evidence>
<comment type="similarity">
    <text evidence="3 10">Belongs to the polysaccharide lyase 1 family.</text>
</comment>
<dbReference type="Gene3D" id="2.160.20.10">
    <property type="entry name" value="Single-stranded right-handed beta-helix, Pectin lyase-like"/>
    <property type="match status" value="1"/>
</dbReference>
<evidence type="ECO:0000256" key="2">
    <source>
        <dbReference type="ARBA" id="ARBA00005220"/>
    </source>
</evidence>
<keyword evidence="13" id="KW-1185">Reference proteome</keyword>
<dbReference type="AlphaFoldDB" id="A0A9P0Z9A2"/>
<comment type="pathway">
    <text evidence="2 10">Glycan metabolism; pectin degradation; 2-dehydro-3-deoxy-D-gluconate from pectin: step 2/5.</text>
</comment>